<keyword evidence="1" id="KW-0732">Signal</keyword>
<feature type="chain" id="PRO_5011582385" description="DUF3299 domain-containing protein" evidence="1">
    <location>
        <begin position="30"/>
        <end position="177"/>
    </location>
</feature>
<dbReference type="EMBL" id="FOCI01000003">
    <property type="protein sequence ID" value="SEM66175.1"/>
    <property type="molecule type" value="Genomic_DNA"/>
</dbReference>
<evidence type="ECO:0000313" key="2">
    <source>
        <dbReference type="EMBL" id="SEM66175.1"/>
    </source>
</evidence>
<dbReference type="Pfam" id="PF11736">
    <property type="entry name" value="DUF3299"/>
    <property type="match status" value="1"/>
</dbReference>
<evidence type="ECO:0000313" key="3">
    <source>
        <dbReference type="Proteomes" id="UP000199585"/>
    </source>
</evidence>
<dbReference type="RefSeq" id="WP_089898782.1">
    <property type="nucleotide sequence ID" value="NZ_FOCI01000003.1"/>
</dbReference>
<feature type="signal peptide" evidence="1">
    <location>
        <begin position="1"/>
        <end position="29"/>
    </location>
</feature>
<evidence type="ECO:0008006" key="4">
    <source>
        <dbReference type="Google" id="ProtNLM"/>
    </source>
</evidence>
<dbReference type="InterPro" id="IPR021727">
    <property type="entry name" value="DUF3299"/>
</dbReference>
<evidence type="ECO:0000256" key="1">
    <source>
        <dbReference type="SAM" id="SignalP"/>
    </source>
</evidence>
<reference evidence="2 3" key="1">
    <citation type="submission" date="2016-10" db="EMBL/GenBank/DDBJ databases">
        <authorList>
            <person name="de Groot N.N."/>
        </authorList>
    </citation>
    <scope>NUCLEOTIDE SEQUENCE [LARGE SCALE GENOMIC DNA]</scope>
    <source>
        <strain evidence="2 3">DSM 16213</strain>
    </source>
</reference>
<dbReference type="Gene3D" id="2.40.50.870">
    <property type="entry name" value="Protein of unknown function (DUF3299)"/>
    <property type="match status" value="1"/>
</dbReference>
<dbReference type="Proteomes" id="UP000199585">
    <property type="component" value="Unassembled WGS sequence"/>
</dbReference>
<protein>
    <recommendedName>
        <fullName evidence="4">DUF3299 domain-containing protein</fullName>
    </recommendedName>
</protein>
<organism evidence="2 3">
    <name type="scientific">Loktanella fryxellensis</name>
    <dbReference type="NCBI Taxonomy" id="245187"/>
    <lineage>
        <taxon>Bacteria</taxon>
        <taxon>Pseudomonadati</taxon>
        <taxon>Pseudomonadota</taxon>
        <taxon>Alphaproteobacteria</taxon>
        <taxon>Rhodobacterales</taxon>
        <taxon>Roseobacteraceae</taxon>
        <taxon>Loktanella</taxon>
    </lineage>
</organism>
<dbReference type="STRING" id="245187.SAMN04488003_10334"/>
<keyword evidence="3" id="KW-1185">Reference proteome</keyword>
<accession>A0A1H8A5Z5</accession>
<sequence length="177" mass="19417">MIPKTTLTRRQFGLGLAGSGLLLPAMARAQTAPEDYTEITWDDLVPPGVPFAEIIGEGEMDEANDTWAPIFDENGVKLNTALDGKQIRMPGYITPLQIGADGMTEFLLVPYLGACIHVPPPPPNQLVFVTTQTPWPGDDIWDAIWVYGTLNAQLQTTTLAEIGYNLIADKIELYSWT</sequence>
<dbReference type="AlphaFoldDB" id="A0A1H8A5Z5"/>
<proteinExistence type="predicted"/>
<dbReference type="OrthoDB" id="9812956at2"/>
<gene>
    <name evidence="2" type="ORF">SAMN04488003_10334</name>
</gene>
<name>A0A1H8A5Z5_9RHOB</name>